<evidence type="ECO:0000259" key="16">
    <source>
        <dbReference type="Pfam" id="PF00377"/>
    </source>
</evidence>
<keyword evidence="3" id="KW-1003">Cell membrane</keyword>
<evidence type="ECO:0000256" key="10">
    <source>
        <dbReference type="ARBA" id="ARBA00023136"/>
    </source>
</evidence>
<name>A0A9Q1AQY6_9SAUR</name>
<keyword evidence="4" id="KW-0336">GPI-anchor</keyword>
<keyword evidence="10" id="KW-0472">Membrane</keyword>
<evidence type="ECO:0000256" key="9">
    <source>
        <dbReference type="ARBA" id="ARBA00023087"/>
    </source>
</evidence>
<evidence type="ECO:0000256" key="12">
    <source>
        <dbReference type="ARBA" id="ARBA00023180"/>
    </source>
</evidence>
<dbReference type="InterPro" id="IPR036924">
    <property type="entry name" value="Prion/Doppel_b-ribbon_dom_sf"/>
</dbReference>
<evidence type="ECO:0000256" key="7">
    <source>
        <dbReference type="ARBA" id="ARBA00022729"/>
    </source>
</evidence>
<keyword evidence="9" id="KW-0034">Amyloid</keyword>
<protein>
    <recommendedName>
        <fullName evidence="16">Prion/Doppel protein beta-ribbon domain-containing protein</fullName>
    </recommendedName>
</protein>
<keyword evidence="11" id="KW-1015">Disulfide bond</keyword>
<dbReference type="PANTHER" id="PTHR15506:SF0">
    <property type="entry name" value="PRION-LIKE PROTEIN DOPPEL"/>
    <property type="match status" value="1"/>
</dbReference>
<feature type="chain" id="PRO_5040334937" description="Prion/Doppel protein beta-ribbon domain-containing protein" evidence="15">
    <location>
        <begin position="22"/>
        <end position="165"/>
    </location>
</feature>
<dbReference type="GO" id="GO:0051260">
    <property type="term" value="P:protein homooligomerization"/>
    <property type="evidence" value="ECO:0007669"/>
    <property type="project" value="InterPro"/>
</dbReference>
<dbReference type="AlphaFoldDB" id="A0A9Q1AQY6"/>
<evidence type="ECO:0000256" key="8">
    <source>
        <dbReference type="ARBA" id="ARBA00023008"/>
    </source>
</evidence>
<comment type="caution">
    <text evidence="17">The sequence shown here is derived from an EMBL/GenBank/DDBJ whole genome shotgun (WGS) entry which is preliminary data.</text>
</comment>
<keyword evidence="6" id="KW-0479">Metal-binding</keyword>
<dbReference type="Pfam" id="PF00377">
    <property type="entry name" value="Prion"/>
    <property type="match status" value="1"/>
</dbReference>
<evidence type="ECO:0000256" key="13">
    <source>
        <dbReference type="ARBA" id="ARBA00023288"/>
    </source>
</evidence>
<keyword evidence="12" id="KW-0325">Glycoprotein</keyword>
<evidence type="ECO:0000256" key="2">
    <source>
        <dbReference type="ARBA" id="ARBA00009910"/>
    </source>
</evidence>
<evidence type="ECO:0000256" key="5">
    <source>
        <dbReference type="ARBA" id="ARBA00022678"/>
    </source>
</evidence>
<dbReference type="GO" id="GO:0046872">
    <property type="term" value="F:metal ion binding"/>
    <property type="evidence" value="ECO:0007669"/>
    <property type="project" value="UniProtKB-KW"/>
</dbReference>
<keyword evidence="18" id="KW-1185">Reference proteome</keyword>
<evidence type="ECO:0000256" key="1">
    <source>
        <dbReference type="ARBA" id="ARBA00004609"/>
    </source>
</evidence>
<dbReference type="GO" id="GO:0005886">
    <property type="term" value="C:plasma membrane"/>
    <property type="evidence" value="ECO:0007669"/>
    <property type="project" value="UniProtKB-SubCell"/>
</dbReference>
<dbReference type="PANTHER" id="PTHR15506">
    <property type="entry name" value="DOPPEL PRION"/>
    <property type="match status" value="1"/>
</dbReference>
<evidence type="ECO:0000256" key="11">
    <source>
        <dbReference type="ARBA" id="ARBA00023157"/>
    </source>
</evidence>
<keyword evidence="7 15" id="KW-0732">Signal</keyword>
<accession>A0A9Q1AQY6</accession>
<proteinExistence type="inferred from homology"/>
<dbReference type="GO" id="GO:0098552">
    <property type="term" value="C:side of membrane"/>
    <property type="evidence" value="ECO:0007669"/>
    <property type="project" value="UniProtKB-KW"/>
</dbReference>
<evidence type="ECO:0000313" key="18">
    <source>
        <dbReference type="Proteomes" id="UP001142489"/>
    </source>
</evidence>
<keyword evidence="13" id="KW-0449">Lipoprotein</keyword>
<gene>
    <name evidence="17" type="ORF">JRQ81_011039</name>
</gene>
<organism evidence="17 18">
    <name type="scientific">Phrynocephalus forsythii</name>
    <dbReference type="NCBI Taxonomy" id="171643"/>
    <lineage>
        <taxon>Eukaryota</taxon>
        <taxon>Metazoa</taxon>
        <taxon>Chordata</taxon>
        <taxon>Craniata</taxon>
        <taxon>Vertebrata</taxon>
        <taxon>Euteleostomi</taxon>
        <taxon>Lepidosauria</taxon>
        <taxon>Squamata</taxon>
        <taxon>Bifurcata</taxon>
        <taxon>Unidentata</taxon>
        <taxon>Episquamata</taxon>
        <taxon>Toxicofera</taxon>
        <taxon>Iguania</taxon>
        <taxon>Acrodonta</taxon>
        <taxon>Agamidae</taxon>
        <taxon>Agaminae</taxon>
        <taxon>Phrynocephalus</taxon>
    </lineage>
</organism>
<evidence type="ECO:0000256" key="4">
    <source>
        <dbReference type="ARBA" id="ARBA00022622"/>
    </source>
</evidence>
<dbReference type="InterPro" id="IPR022416">
    <property type="entry name" value="Prion/Doppel_prot_b-ribbon_dom"/>
</dbReference>
<dbReference type="Gene3D" id="1.10.790.10">
    <property type="entry name" value="Prion/Doppel protein, beta-ribbon domain"/>
    <property type="match status" value="1"/>
</dbReference>
<dbReference type="OrthoDB" id="9025185at2759"/>
<sequence length="165" mass="18090">MQSNLAAAVLLAILCSDVCLCRRVSSSANRRYKKPSTTAAATKLPPTTTASPVQGNLCRGGGMIDGVGLEPNDYNFYRAHLKHFPDGLHYPNCSMPLQPNMTRETLVEECVNFTIASSKLSLPKRQDASNPKERVMWLVINHLCANESCALPCPFALKFKGPPFH</sequence>
<comment type="similarity">
    <text evidence="2">Belongs to the prion family.</text>
</comment>
<keyword evidence="8" id="KW-0186">Copper</keyword>
<dbReference type="EMBL" id="JAPFRF010000022">
    <property type="protein sequence ID" value="KAJ7305150.1"/>
    <property type="molecule type" value="Genomic_DNA"/>
</dbReference>
<feature type="region of interest" description="Disordered" evidence="14">
    <location>
        <begin position="32"/>
        <end position="51"/>
    </location>
</feature>
<feature type="compositionally biased region" description="Low complexity" evidence="14">
    <location>
        <begin position="35"/>
        <end position="51"/>
    </location>
</feature>
<feature type="signal peptide" evidence="15">
    <location>
        <begin position="1"/>
        <end position="21"/>
    </location>
</feature>
<keyword evidence="5" id="KW-0640">Prion</keyword>
<comment type="subcellular location">
    <subcellularLocation>
        <location evidence="1">Cell membrane</location>
        <topology evidence="1">Lipid-anchor</topology>
        <topology evidence="1">GPI-anchor</topology>
    </subcellularLocation>
</comment>
<evidence type="ECO:0000256" key="14">
    <source>
        <dbReference type="SAM" id="MobiDB-lite"/>
    </source>
</evidence>
<evidence type="ECO:0000256" key="15">
    <source>
        <dbReference type="SAM" id="SignalP"/>
    </source>
</evidence>
<evidence type="ECO:0000313" key="17">
    <source>
        <dbReference type="EMBL" id="KAJ7305150.1"/>
    </source>
</evidence>
<dbReference type="Proteomes" id="UP001142489">
    <property type="component" value="Unassembled WGS sequence"/>
</dbReference>
<feature type="domain" description="Prion/Doppel protein beta-ribbon" evidence="16">
    <location>
        <begin position="72"/>
        <end position="150"/>
    </location>
</feature>
<dbReference type="SUPFAM" id="SSF54098">
    <property type="entry name" value="Prion-like"/>
    <property type="match status" value="1"/>
</dbReference>
<evidence type="ECO:0000256" key="6">
    <source>
        <dbReference type="ARBA" id="ARBA00022723"/>
    </source>
</evidence>
<evidence type="ECO:0000256" key="3">
    <source>
        <dbReference type="ARBA" id="ARBA00022475"/>
    </source>
</evidence>
<reference evidence="17" key="1">
    <citation type="journal article" date="2023" name="DNA Res.">
        <title>Chromosome-level genome assembly of Phrynocephalus forsythii using third-generation DNA sequencing and Hi-C analysis.</title>
        <authorList>
            <person name="Qi Y."/>
            <person name="Zhao W."/>
            <person name="Zhao Y."/>
            <person name="Niu C."/>
            <person name="Cao S."/>
            <person name="Zhang Y."/>
        </authorList>
    </citation>
    <scope>NUCLEOTIDE SEQUENCE</scope>
    <source>
        <tissue evidence="17">Muscle</tissue>
    </source>
</reference>